<dbReference type="HOGENOM" id="CLU_2334408_0_0_1"/>
<proteinExistence type="predicted"/>
<accession>A0A0C3FQ45</accession>
<evidence type="ECO:0000313" key="3">
    <source>
        <dbReference type="Proteomes" id="UP000054166"/>
    </source>
</evidence>
<dbReference type="Proteomes" id="UP000054166">
    <property type="component" value="Unassembled WGS sequence"/>
</dbReference>
<dbReference type="InParanoid" id="A0A0C3FQ45"/>
<feature type="compositionally biased region" description="Low complexity" evidence="1">
    <location>
        <begin position="32"/>
        <end position="45"/>
    </location>
</feature>
<evidence type="ECO:0000256" key="1">
    <source>
        <dbReference type="SAM" id="MobiDB-lite"/>
    </source>
</evidence>
<reference evidence="3" key="2">
    <citation type="submission" date="2015-01" db="EMBL/GenBank/DDBJ databases">
        <title>Evolutionary Origins and Diversification of the Mycorrhizal Mutualists.</title>
        <authorList>
            <consortium name="DOE Joint Genome Institute"/>
            <consortium name="Mycorrhizal Genomics Consortium"/>
            <person name="Kohler A."/>
            <person name="Kuo A."/>
            <person name="Nagy L.G."/>
            <person name="Floudas D."/>
            <person name="Copeland A."/>
            <person name="Barry K.W."/>
            <person name="Cichocki N."/>
            <person name="Veneault-Fourrey C."/>
            <person name="LaButti K."/>
            <person name="Lindquist E.A."/>
            <person name="Lipzen A."/>
            <person name="Lundell T."/>
            <person name="Morin E."/>
            <person name="Murat C."/>
            <person name="Riley R."/>
            <person name="Ohm R."/>
            <person name="Sun H."/>
            <person name="Tunlid A."/>
            <person name="Henrissat B."/>
            <person name="Grigoriev I.V."/>
            <person name="Hibbett D.S."/>
            <person name="Martin F."/>
        </authorList>
    </citation>
    <scope>NUCLEOTIDE SEQUENCE [LARGE SCALE GENOMIC DNA]</scope>
    <source>
        <strain evidence="3">F 1598</strain>
    </source>
</reference>
<reference evidence="2 3" key="1">
    <citation type="submission" date="2014-04" db="EMBL/GenBank/DDBJ databases">
        <authorList>
            <consortium name="DOE Joint Genome Institute"/>
            <person name="Kuo A."/>
            <person name="Tarkka M."/>
            <person name="Buscot F."/>
            <person name="Kohler A."/>
            <person name="Nagy L.G."/>
            <person name="Floudas D."/>
            <person name="Copeland A."/>
            <person name="Barry K.W."/>
            <person name="Cichocki N."/>
            <person name="Veneault-Fourrey C."/>
            <person name="LaButti K."/>
            <person name="Lindquist E.A."/>
            <person name="Lipzen A."/>
            <person name="Lundell T."/>
            <person name="Morin E."/>
            <person name="Murat C."/>
            <person name="Sun H."/>
            <person name="Tunlid A."/>
            <person name="Henrissat B."/>
            <person name="Grigoriev I.V."/>
            <person name="Hibbett D.S."/>
            <person name="Martin F."/>
            <person name="Nordberg H.P."/>
            <person name="Cantor M.N."/>
            <person name="Hua S.X."/>
        </authorList>
    </citation>
    <scope>NUCLEOTIDE SEQUENCE [LARGE SCALE GENOMIC DNA]</scope>
    <source>
        <strain evidence="2 3">F 1598</strain>
    </source>
</reference>
<evidence type="ECO:0000313" key="2">
    <source>
        <dbReference type="EMBL" id="KIM81839.1"/>
    </source>
</evidence>
<dbReference type="EMBL" id="KN832997">
    <property type="protein sequence ID" value="KIM81839.1"/>
    <property type="molecule type" value="Genomic_DNA"/>
</dbReference>
<dbReference type="AlphaFoldDB" id="A0A0C3FQ45"/>
<keyword evidence="3" id="KW-1185">Reference proteome</keyword>
<gene>
    <name evidence="2" type="ORF">PILCRDRAFT_491856</name>
</gene>
<dbReference type="OrthoDB" id="3264551at2759"/>
<organism evidence="2 3">
    <name type="scientific">Piloderma croceum (strain F 1598)</name>
    <dbReference type="NCBI Taxonomy" id="765440"/>
    <lineage>
        <taxon>Eukaryota</taxon>
        <taxon>Fungi</taxon>
        <taxon>Dikarya</taxon>
        <taxon>Basidiomycota</taxon>
        <taxon>Agaricomycotina</taxon>
        <taxon>Agaricomycetes</taxon>
        <taxon>Agaricomycetidae</taxon>
        <taxon>Atheliales</taxon>
        <taxon>Atheliaceae</taxon>
        <taxon>Piloderma</taxon>
    </lineage>
</organism>
<sequence length="98" mass="10825">MHCYTNYSTLDIYCTPKMSSTTVSLIGQPMHASSTSSVSSDAARVSSDHEGHQKGFQKLLKAEAIRRVRMCNLQSAKDCVSVLTSEKNRKNGGKREKD</sequence>
<name>A0A0C3FQ45_PILCF</name>
<protein>
    <submittedName>
        <fullName evidence="2">Uncharacterized protein</fullName>
    </submittedName>
</protein>
<feature type="region of interest" description="Disordered" evidence="1">
    <location>
        <begin position="28"/>
        <end position="56"/>
    </location>
</feature>